<gene>
    <name evidence="2" type="ordered locus">Mpal_1057</name>
</gene>
<feature type="transmembrane region" description="Helical" evidence="1">
    <location>
        <begin position="63"/>
        <end position="86"/>
    </location>
</feature>
<evidence type="ECO:0000313" key="3">
    <source>
        <dbReference type="Proteomes" id="UP000002457"/>
    </source>
</evidence>
<dbReference type="Proteomes" id="UP000002457">
    <property type="component" value="Chromosome"/>
</dbReference>
<dbReference type="AlphaFoldDB" id="B8GGZ9"/>
<dbReference type="KEGG" id="mpl:Mpal_1057"/>
<protein>
    <submittedName>
        <fullName evidence="2">Uncharacterized protein</fullName>
    </submittedName>
</protein>
<dbReference type="HOGENOM" id="CLU_1025324_0_0_2"/>
<sequence>MGHAGGICQFCLSRSQIPRCPQCGEVAKGKLDTICARCGASLHPERGVVTTRRRRYARKITDNPIPTVLLAVLLVVVVVVFLGQIIRTDDTTPEMSAFTQALRETSQAPPTPYGPQLNRSGDAAVQVAESLTDRGLSVRIRVGATDHAISSITEVTDAWVMVETTSRRWVAGDPLIGAVISPQEKPYYYRGWDFATTAQFNDFMSRFSLYKQKKATYDAANATYQRQMSSGADQSILDTQMALLQVANAEEQAALDQLHQLVRDQSSLIII</sequence>
<proteinExistence type="predicted"/>
<organism evidence="2 3">
    <name type="scientific">Methanosphaerula palustris (strain ATCC BAA-1556 / DSM 19958 / E1-9c)</name>
    <dbReference type="NCBI Taxonomy" id="521011"/>
    <lineage>
        <taxon>Archaea</taxon>
        <taxon>Methanobacteriati</taxon>
        <taxon>Methanobacteriota</taxon>
        <taxon>Stenosarchaea group</taxon>
        <taxon>Methanomicrobia</taxon>
        <taxon>Methanomicrobiales</taxon>
        <taxon>Methanoregulaceae</taxon>
        <taxon>Methanosphaerula</taxon>
    </lineage>
</organism>
<dbReference type="EMBL" id="CP001338">
    <property type="protein sequence ID" value="ACL16404.1"/>
    <property type="molecule type" value="Genomic_DNA"/>
</dbReference>
<keyword evidence="1" id="KW-0812">Transmembrane</keyword>
<keyword evidence="1" id="KW-0472">Membrane</keyword>
<accession>B8GGZ9</accession>
<keyword evidence="3" id="KW-1185">Reference proteome</keyword>
<dbReference type="eggNOG" id="arCOG08230">
    <property type="taxonomic scope" value="Archaea"/>
</dbReference>
<name>B8GGZ9_METPE</name>
<evidence type="ECO:0000256" key="1">
    <source>
        <dbReference type="SAM" id="Phobius"/>
    </source>
</evidence>
<evidence type="ECO:0000313" key="2">
    <source>
        <dbReference type="EMBL" id="ACL16404.1"/>
    </source>
</evidence>
<keyword evidence="1" id="KW-1133">Transmembrane helix</keyword>
<reference evidence="2 3" key="1">
    <citation type="journal article" date="2015" name="Genome Announc.">
        <title>Complete Genome Sequence of Methanosphaerula palustris E1-9CT, a Hydrogenotrophic Methanogen Isolated from a Minerotrophic Fen Peatland.</title>
        <authorList>
            <person name="Cadillo-Quiroz H."/>
            <person name="Browne P."/>
            <person name="Kyrpides N."/>
            <person name="Woyke T."/>
            <person name="Goodwin L."/>
            <person name="Detter C."/>
            <person name="Yavitt J.B."/>
            <person name="Zinder S.H."/>
        </authorList>
    </citation>
    <scope>NUCLEOTIDE SEQUENCE [LARGE SCALE GENOMIC DNA]</scope>
    <source>
        <strain evidence="3">ATCC BAA-1556 / DSM 19958 / E1-9c</strain>
    </source>
</reference>